<gene>
    <name evidence="1" type="ORF">AD933_01675</name>
</gene>
<dbReference type="Proteomes" id="UP000075526">
    <property type="component" value="Unassembled WGS sequence"/>
</dbReference>
<comment type="caution">
    <text evidence="1">The sequence shown here is derived from an EMBL/GenBank/DDBJ whole genome shotgun (WGS) entry which is preliminary data.</text>
</comment>
<protein>
    <submittedName>
        <fullName evidence="1">Uncharacterized protein</fullName>
    </submittedName>
</protein>
<feature type="non-terminal residue" evidence="1">
    <location>
        <position position="104"/>
    </location>
</feature>
<evidence type="ECO:0000313" key="2">
    <source>
        <dbReference type="Proteomes" id="UP000075526"/>
    </source>
</evidence>
<reference evidence="1 2" key="1">
    <citation type="submission" date="2015-06" db="EMBL/GenBank/DDBJ databases">
        <title>Improved classification and identification of acetic acid bacteria using matrix-assisted laser desorption/ionization time-of-flight mass spectrometry; Gluconobacter nephelii and Gluconobacter uchimurae are later heterotypic synonyms of Gluconobacter japonicus and Gluconobacter oxydans, respectively.</title>
        <authorList>
            <person name="Li L."/>
            <person name="Cleenwerck I."/>
            <person name="De Vuyst L."/>
            <person name="Vandamme P."/>
        </authorList>
    </citation>
    <scope>NUCLEOTIDE SEQUENCE [LARGE SCALE GENOMIC DNA]</scope>
    <source>
        <strain evidence="1 2">LMG 1552</strain>
    </source>
</reference>
<sequence length="104" mass="11257">MIADDKPLHTKAFAQDLAHERGEPVRAGLGRILIVVMGDEAAERNAGMSVQEREYGIEHGTTDILEIDIDPFRAGSSQLCGEVGCTMIDTGIKSQCLDADFSHL</sequence>
<accession>A0A149RYJ9</accession>
<dbReference type="EMBL" id="LHZF01000113">
    <property type="protein sequence ID" value="KXV19499.1"/>
    <property type="molecule type" value="Genomic_DNA"/>
</dbReference>
<dbReference type="AlphaFoldDB" id="A0A149RYJ9"/>
<organism evidence="1 2">
    <name type="scientific">Acetobacter malorum</name>
    <dbReference type="NCBI Taxonomy" id="178901"/>
    <lineage>
        <taxon>Bacteria</taxon>
        <taxon>Pseudomonadati</taxon>
        <taxon>Pseudomonadota</taxon>
        <taxon>Alphaproteobacteria</taxon>
        <taxon>Acetobacterales</taxon>
        <taxon>Acetobacteraceae</taxon>
        <taxon>Acetobacter</taxon>
    </lineage>
</organism>
<proteinExistence type="predicted"/>
<name>A0A149RYJ9_9PROT</name>
<evidence type="ECO:0000313" key="1">
    <source>
        <dbReference type="EMBL" id="KXV19499.1"/>
    </source>
</evidence>